<dbReference type="Gene3D" id="1.10.287.1080">
    <property type="entry name" value="MazG-like"/>
    <property type="match status" value="1"/>
</dbReference>
<organism evidence="1 2">
    <name type="scientific">Olsenella profusa</name>
    <dbReference type="NCBI Taxonomy" id="138595"/>
    <lineage>
        <taxon>Bacteria</taxon>
        <taxon>Bacillati</taxon>
        <taxon>Actinomycetota</taxon>
        <taxon>Coriobacteriia</taxon>
        <taxon>Coriobacteriales</taxon>
        <taxon>Atopobiaceae</taxon>
        <taxon>Olsenella</taxon>
    </lineage>
</organism>
<evidence type="ECO:0000313" key="1">
    <source>
        <dbReference type="EMBL" id="MBM6775116.1"/>
    </source>
</evidence>
<dbReference type="InterPro" id="IPR025984">
    <property type="entry name" value="DCTPP"/>
</dbReference>
<keyword evidence="2" id="KW-1185">Reference proteome</keyword>
<dbReference type="Pfam" id="PF12643">
    <property type="entry name" value="MazG-like"/>
    <property type="match status" value="1"/>
</dbReference>
<gene>
    <name evidence="1" type="ORF">H9X80_06125</name>
</gene>
<dbReference type="PANTHER" id="PTHR46523">
    <property type="entry name" value="DCTP PYROPHOSPHATASE 1"/>
    <property type="match status" value="1"/>
</dbReference>
<dbReference type="PANTHER" id="PTHR46523:SF1">
    <property type="entry name" value="DCTP PYROPHOSPHATASE 1"/>
    <property type="match status" value="1"/>
</dbReference>
<evidence type="ECO:0000313" key="2">
    <source>
        <dbReference type="Proteomes" id="UP000712527"/>
    </source>
</evidence>
<dbReference type="EMBL" id="JACSNQ010000011">
    <property type="protein sequence ID" value="MBM6775116.1"/>
    <property type="molecule type" value="Genomic_DNA"/>
</dbReference>
<dbReference type="PIRSF" id="PIRSF029826">
    <property type="entry name" value="UCP029826_pph"/>
    <property type="match status" value="1"/>
</dbReference>
<dbReference type="CDD" id="cd11537">
    <property type="entry name" value="NTP-PPase_RS21-C6_like"/>
    <property type="match status" value="1"/>
</dbReference>
<name>A0ABS2F299_9ACTN</name>
<dbReference type="SUPFAM" id="SSF101386">
    <property type="entry name" value="all-alpha NTP pyrophosphatases"/>
    <property type="match status" value="1"/>
</dbReference>
<reference evidence="1 2" key="1">
    <citation type="journal article" date="2021" name="Sci. Rep.">
        <title>The distribution of antibiotic resistance genes in chicken gut microbiota commensals.</title>
        <authorList>
            <person name="Juricova H."/>
            <person name="Matiasovicova J."/>
            <person name="Kubasova T."/>
            <person name="Cejkova D."/>
            <person name="Rychlik I."/>
        </authorList>
    </citation>
    <scope>NUCLEOTIDE SEQUENCE [LARGE SCALE GENOMIC DNA]</scope>
    <source>
        <strain evidence="1 2">An794</strain>
    </source>
</reference>
<dbReference type="RefSeq" id="WP_204793460.1">
    <property type="nucleotide sequence ID" value="NZ_JACSNQ010000011.1"/>
</dbReference>
<accession>A0ABS2F299</accession>
<dbReference type="Proteomes" id="UP000712527">
    <property type="component" value="Unassembled WGS sequence"/>
</dbReference>
<comment type="caution">
    <text evidence="1">The sequence shown here is derived from an EMBL/GenBank/DDBJ whole genome shotgun (WGS) entry which is preliminary data.</text>
</comment>
<sequence>MTFEDARDEALSFRDARNWKQFHNPKDLALSISLEAAELLECFQWSGADLNPEKTRSHVREELSDVMMYCIYLADAEGINIPEALHDKILKNGQHYPVEKSRDSSAKYSEL</sequence>
<proteinExistence type="predicted"/>
<protein>
    <submittedName>
        <fullName evidence="1">Nucleotide pyrophosphohydrolase</fullName>
    </submittedName>
</protein>
<dbReference type="InterPro" id="IPR052555">
    <property type="entry name" value="dCTP_Pyrophosphatase"/>
</dbReference>